<sequence length="78" mass="9439">MFNRFISKDVIVWYERQLVLPLPSIQGIRMYAPIWVLRQFGRRQTTPPNAYYRIYVFDIGDDTVLEALEMLKEWKKTL</sequence>
<protein>
    <submittedName>
        <fullName evidence="1">Uncharacterized protein</fullName>
    </submittedName>
</protein>
<comment type="caution">
    <text evidence="1">The sequence shown here is derived from an EMBL/GenBank/DDBJ whole genome shotgun (WGS) entry which is preliminary data.</text>
</comment>
<gene>
    <name evidence="1" type="ORF">KY290_013886</name>
</gene>
<dbReference type="Proteomes" id="UP000826656">
    <property type="component" value="Unassembled WGS sequence"/>
</dbReference>
<evidence type="ECO:0000313" key="2">
    <source>
        <dbReference type="Proteomes" id="UP000826656"/>
    </source>
</evidence>
<proteinExistence type="predicted"/>
<evidence type="ECO:0000313" key="1">
    <source>
        <dbReference type="EMBL" id="KAH0769905.1"/>
    </source>
</evidence>
<accession>A0ABQ7VQ48</accession>
<name>A0ABQ7VQ48_SOLTU</name>
<organism evidence="1 2">
    <name type="scientific">Solanum tuberosum</name>
    <name type="common">Potato</name>
    <dbReference type="NCBI Taxonomy" id="4113"/>
    <lineage>
        <taxon>Eukaryota</taxon>
        <taxon>Viridiplantae</taxon>
        <taxon>Streptophyta</taxon>
        <taxon>Embryophyta</taxon>
        <taxon>Tracheophyta</taxon>
        <taxon>Spermatophyta</taxon>
        <taxon>Magnoliopsida</taxon>
        <taxon>eudicotyledons</taxon>
        <taxon>Gunneridae</taxon>
        <taxon>Pentapetalae</taxon>
        <taxon>asterids</taxon>
        <taxon>lamiids</taxon>
        <taxon>Solanales</taxon>
        <taxon>Solanaceae</taxon>
        <taxon>Solanoideae</taxon>
        <taxon>Solaneae</taxon>
        <taxon>Solanum</taxon>
    </lineage>
</organism>
<dbReference type="EMBL" id="JAIVGD010000011">
    <property type="protein sequence ID" value="KAH0769905.1"/>
    <property type="molecule type" value="Genomic_DNA"/>
</dbReference>
<keyword evidence="2" id="KW-1185">Reference proteome</keyword>
<reference evidence="1 2" key="1">
    <citation type="journal article" date="2021" name="bioRxiv">
        <title>Chromosome-scale and haplotype-resolved genome assembly of a tetraploid potato cultivar.</title>
        <authorList>
            <person name="Sun H."/>
            <person name="Jiao W.-B."/>
            <person name="Krause K."/>
            <person name="Campoy J.A."/>
            <person name="Goel M."/>
            <person name="Folz-Donahue K."/>
            <person name="Kukat C."/>
            <person name="Huettel B."/>
            <person name="Schneeberger K."/>
        </authorList>
    </citation>
    <scope>NUCLEOTIDE SEQUENCE [LARGE SCALE GENOMIC DNA]</scope>
    <source>
        <strain evidence="1">SolTubOtavaFocal</strain>
        <tissue evidence="1">Leaves</tissue>
    </source>
</reference>